<evidence type="ECO:0000256" key="1">
    <source>
        <dbReference type="SAM" id="MobiDB-lite"/>
    </source>
</evidence>
<organism evidence="2 3">
    <name type="scientific">Xylaria arbuscula</name>
    <dbReference type="NCBI Taxonomy" id="114810"/>
    <lineage>
        <taxon>Eukaryota</taxon>
        <taxon>Fungi</taxon>
        <taxon>Dikarya</taxon>
        <taxon>Ascomycota</taxon>
        <taxon>Pezizomycotina</taxon>
        <taxon>Sordariomycetes</taxon>
        <taxon>Xylariomycetidae</taxon>
        <taxon>Xylariales</taxon>
        <taxon>Xylariaceae</taxon>
        <taxon>Xylaria</taxon>
    </lineage>
</organism>
<feature type="region of interest" description="Disordered" evidence="1">
    <location>
        <begin position="874"/>
        <end position="896"/>
    </location>
</feature>
<dbReference type="Proteomes" id="UP001148614">
    <property type="component" value="Unassembled WGS sequence"/>
</dbReference>
<feature type="compositionally biased region" description="Acidic residues" evidence="1">
    <location>
        <begin position="874"/>
        <end position="888"/>
    </location>
</feature>
<name>A0A9W8TPW7_9PEZI</name>
<dbReference type="AlphaFoldDB" id="A0A9W8TPW7"/>
<evidence type="ECO:0008006" key="4">
    <source>
        <dbReference type="Google" id="ProtNLM"/>
    </source>
</evidence>
<sequence>MAADPIGVVGTAAGVVSLGLQLYGTLKQYTDDFNSRDDRIIKALSYLGQLKETLDIIGAANQSLKPTHQASSDVITSCLRSCNAEMVALQQKLQEYGLSQLNTVEERLKDVKKKFKYPFGVARIEEIQKYLGRIIDTLLLVVHGLELHSHLKISANIDYLNDSINRQGNLLAKIESDIDISQKVNTANASQLTSINTSIQPLQPLIQGLESVTKERFDKFENQMHTNHSITTSRLDVLESQSKAMTEILNILKHSEDRSLPTHQEHIEKRLVLSLVSKPSLLRDVQESLDFHDEVKSTSDLSTSILEGPDAWWTKPPLGGLRPCSCGNQNSQRPPRASIWRSVNKRVTHRYPFRFFSEETIKSNRHSGCSHYTSNASDHTKMLETAFMGLHRLFSAAVSVGLCLRHGAGGASISPMFRYRYMLPSSFSRKEILPLINGLLDLGVIPAHPQLVGDRHSWQDHVPRVLSLILLRLPILTYQYQATAINLSTYGDAVCKSSELCAAVEPDLDLVCTALLHKDRQRLSEVLAAKSLAADNLHNCPLTENDVSFFILRVTLLQDDDCYSLQTVLQHLKSWRQRLRETVETYLPIMSENLSTHRDSEVLDFKAYRAISELQTIGLDPYKMFDLQQDDYRLGVPNRSIYHLIRTPEQAQVAFDLGFRDIDVEFEGTTPLLSFISCYDYLGDAGAYLRWLIDHNANYTRESQWKSRSANHSPHTMDAPRYRVVHWMFRCLGQEVRFDSVRTHLNELITSMTQSPWAANLTPANCYDGCSRLGIRHTCCASVRDMYYPEKFPLDYGSDFKELKEEDKDRIHQLNELVAQFLEQYNNSGQILEDFMTGPWGEEILRIEEEEENKRWTAQETDRLLSIGVMLEDDVESAESSSAEDEEGGDRSQPEYWSKQFEIIVNGGRSVEECW</sequence>
<proteinExistence type="predicted"/>
<keyword evidence="3" id="KW-1185">Reference proteome</keyword>
<protein>
    <recommendedName>
        <fullName evidence="4">Fungal N-terminal domain-containing protein</fullName>
    </recommendedName>
</protein>
<evidence type="ECO:0000313" key="3">
    <source>
        <dbReference type="Proteomes" id="UP001148614"/>
    </source>
</evidence>
<dbReference type="EMBL" id="JANPWZ010000354">
    <property type="protein sequence ID" value="KAJ3577525.1"/>
    <property type="molecule type" value="Genomic_DNA"/>
</dbReference>
<comment type="caution">
    <text evidence="2">The sequence shown here is derived from an EMBL/GenBank/DDBJ whole genome shotgun (WGS) entry which is preliminary data.</text>
</comment>
<accession>A0A9W8TPW7</accession>
<gene>
    <name evidence="2" type="ORF">NPX13_g3041</name>
</gene>
<evidence type="ECO:0000313" key="2">
    <source>
        <dbReference type="EMBL" id="KAJ3577525.1"/>
    </source>
</evidence>
<reference evidence="2" key="1">
    <citation type="submission" date="2022-07" db="EMBL/GenBank/DDBJ databases">
        <title>Genome Sequence of Xylaria arbuscula.</title>
        <authorList>
            <person name="Buettner E."/>
        </authorList>
    </citation>
    <scope>NUCLEOTIDE SEQUENCE</scope>
    <source>
        <strain evidence="2">VT107</strain>
    </source>
</reference>